<feature type="active site" description="Proton donor/acceptor" evidence="7">
    <location>
        <position position="174"/>
    </location>
</feature>
<dbReference type="Gene3D" id="3.40.630.10">
    <property type="entry name" value="Zn peptidases"/>
    <property type="match status" value="1"/>
</dbReference>
<dbReference type="RefSeq" id="XP_032834532.1">
    <property type="nucleotide sequence ID" value="XM_032978641.1"/>
</dbReference>
<keyword evidence="4" id="KW-0479">Metal-binding</keyword>
<evidence type="ECO:0000256" key="6">
    <source>
        <dbReference type="ARBA" id="ARBA00023049"/>
    </source>
</evidence>
<evidence type="ECO:0000256" key="1">
    <source>
        <dbReference type="ARBA" id="ARBA00001947"/>
    </source>
</evidence>
<accession>A0AAJ7XHN5</accession>
<protein>
    <submittedName>
        <fullName evidence="10">Carboxypeptidase B-like</fullName>
    </submittedName>
</protein>
<dbReference type="SUPFAM" id="SSF53187">
    <property type="entry name" value="Zn-dependent exopeptidases"/>
    <property type="match status" value="1"/>
</dbReference>
<dbReference type="SMART" id="SM00631">
    <property type="entry name" value="Zn_pept"/>
    <property type="match status" value="1"/>
</dbReference>
<dbReference type="GO" id="GO:0006508">
    <property type="term" value="P:proteolysis"/>
    <property type="evidence" value="ECO:0007669"/>
    <property type="project" value="InterPro"/>
</dbReference>
<dbReference type="InterPro" id="IPR000834">
    <property type="entry name" value="Peptidase_M14"/>
</dbReference>
<evidence type="ECO:0000256" key="7">
    <source>
        <dbReference type="PROSITE-ProRule" id="PRU01379"/>
    </source>
</evidence>
<keyword evidence="6" id="KW-0482">Metalloprotease</keyword>
<evidence type="ECO:0000259" key="8">
    <source>
        <dbReference type="PROSITE" id="PS52035"/>
    </source>
</evidence>
<evidence type="ECO:0000256" key="5">
    <source>
        <dbReference type="ARBA" id="ARBA00022833"/>
    </source>
</evidence>
<evidence type="ECO:0000256" key="2">
    <source>
        <dbReference type="ARBA" id="ARBA00005988"/>
    </source>
</evidence>
<dbReference type="PANTHER" id="PTHR11705">
    <property type="entry name" value="PROTEASE FAMILY M14 CARBOXYPEPTIDASE A,B"/>
    <property type="match status" value="1"/>
</dbReference>
<keyword evidence="6" id="KW-0645">Protease</keyword>
<comment type="cofactor">
    <cofactor evidence="1">
        <name>Zn(2+)</name>
        <dbReference type="ChEBI" id="CHEBI:29105"/>
    </cofactor>
</comment>
<dbReference type="KEGG" id="pmrn:116956800"/>
<proteinExistence type="inferred from homology"/>
<evidence type="ECO:0000313" key="10">
    <source>
        <dbReference type="RefSeq" id="XP_032834532.1"/>
    </source>
</evidence>
<feature type="domain" description="Peptidase M14" evidence="8">
    <location>
        <begin position="1"/>
        <end position="208"/>
    </location>
</feature>
<dbReference type="GeneID" id="116956800"/>
<dbReference type="GO" id="GO:0008270">
    <property type="term" value="F:zinc ion binding"/>
    <property type="evidence" value="ECO:0007669"/>
    <property type="project" value="InterPro"/>
</dbReference>
<dbReference type="GO" id="GO:0004181">
    <property type="term" value="F:metallocarboxypeptidase activity"/>
    <property type="evidence" value="ECO:0007669"/>
    <property type="project" value="InterPro"/>
</dbReference>
<dbReference type="PROSITE" id="PS00133">
    <property type="entry name" value="CARBOXYPEPT_ZN_2"/>
    <property type="match status" value="1"/>
</dbReference>
<dbReference type="GO" id="GO:0005615">
    <property type="term" value="C:extracellular space"/>
    <property type="evidence" value="ECO:0007669"/>
    <property type="project" value="TreeGrafter"/>
</dbReference>
<comment type="similarity">
    <text evidence="2 7">Belongs to the peptidase M14 family.</text>
</comment>
<evidence type="ECO:0000313" key="9">
    <source>
        <dbReference type="Proteomes" id="UP001318040"/>
    </source>
</evidence>
<evidence type="ECO:0000256" key="4">
    <source>
        <dbReference type="ARBA" id="ARBA00022723"/>
    </source>
</evidence>
<evidence type="ECO:0000256" key="3">
    <source>
        <dbReference type="ARBA" id="ARBA00022645"/>
    </source>
</evidence>
<dbReference type="InterPro" id="IPR057247">
    <property type="entry name" value="CARBOXYPEPT_ZN_2"/>
</dbReference>
<sequence>MDVFVVPVINVDGYAYTWSKDRMWRKTRSPNPGSTCIGTDPNRNWDSNWCLAGASPNPCDETFCGSSAESEPEVKAVAAFLRGRSSSSTSSSISAYISMHAYSQLLLLPYAGSYQQSEHNDELSALAKRATTALSSAYGTQYRYGPASTTIYIASGGSFDWAYDQGIRYSLTFELRDTGRYGFLLPESQIRPTCEETMLAYEVIAQHVLDHPY</sequence>
<keyword evidence="9" id="KW-1185">Reference proteome</keyword>
<dbReference type="Proteomes" id="UP001318040">
    <property type="component" value="Chromosome 67"/>
</dbReference>
<dbReference type="Pfam" id="PF00246">
    <property type="entry name" value="Peptidase_M14"/>
    <property type="match status" value="1"/>
</dbReference>
<dbReference type="PROSITE" id="PS52035">
    <property type="entry name" value="PEPTIDASE_M14"/>
    <property type="match status" value="1"/>
</dbReference>
<name>A0AAJ7XHN5_PETMA</name>
<keyword evidence="3" id="KW-0121">Carboxypeptidase</keyword>
<organism evidence="9 10">
    <name type="scientific">Petromyzon marinus</name>
    <name type="common">Sea lamprey</name>
    <dbReference type="NCBI Taxonomy" id="7757"/>
    <lineage>
        <taxon>Eukaryota</taxon>
        <taxon>Metazoa</taxon>
        <taxon>Chordata</taxon>
        <taxon>Craniata</taxon>
        <taxon>Vertebrata</taxon>
        <taxon>Cyclostomata</taxon>
        <taxon>Hyperoartia</taxon>
        <taxon>Petromyzontiformes</taxon>
        <taxon>Petromyzontidae</taxon>
        <taxon>Petromyzon</taxon>
    </lineage>
</organism>
<dbReference type="FunFam" id="3.40.630.10:FF:000076">
    <property type="entry name" value="Carboxypeptidase B2"/>
    <property type="match status" value="1"/>
</dbReference>
<gene>
    <name evidence="10" type="primary">LOC116956800</name>
</gene>
<keyword evidence="6" id="KW-0378">Hydrolase</keyword>
<dbReference type="AlphaFoldDB" id="A0AAJ7XHN5"/>
<reference evidence="10" key="1">
    <citation type="submission" date="2025-08" db="UniProtKB">
        <authorList>
            <consortium name="RefSeq"/>
        </authorList>
    </citation>
    <scope>IDENTIFICATION</scope>
    <source>
        <tissue evidence="10">Sperm</tissue>
    </source>
</reference>
<keyword evidence="5" id="KW-0862">Zinc</keyword>
<dbReference type="PANTHER" id="PTHR11705:SF20">
    <property type="entry name" value="CARBOXYPEPTIDASE B"/>
    <property type="match status" value="1"/>
</dbReference>